<accession>A0ABC9U363</accession>
<protein>
    <submittedName>
        <fullName evidence="1">Uncharacterized protein</fullName>
    </submittedName>
</protein>
<evidence type="ECO:0000313" key="2">
    <source>
        <dbReference type="Proteomes" id="UP000016491"/>
    </source>
</evidence>
<dbReference type="AlphaFoldDB" id="A0ABC9U363"/>
<gene>
    <name evidence="1" type="ORF">CLOSYM_00405</name>
</gene>
<evidence type="ECO:0000313" key="1">
    <source>
        <dbReference type="EMBL" id="ERI80246.1"/>
    </source>
</evidence>
<sequence length="52" mass="5841">MAKRVTVLRTVFFSGAVNSDLPESAFFRQNLLNIAGGVYYFMKKNKAALIKN</sequence>
<comment type="caution">
    <text evidence="1">The sequence shown here is derived from an EMBL/GenBank/DDBJ whole genome shotgun (WGS) entry which is preliminary data.</text>
</comment>
<organism evidence="1 2">
    <name type="scientific">[Clostridium] symbiosum ATCC 14940</name>
    <dbReference type="NCBI Taxonomy" id="411472"/>
    <lineage>
        <taxon>Bacteria</taxon>
        <taxon>Bacillati</taxon>
        <taxon>Bacillota</taxon>
        <taxon>Clostridia</taxon>
        <taxon>Lachnospirales</taxon>
        <taxon>Lachnospiraceae</taxon>
        <taxon>Otoolea</taxon>
    </lineage>
</organism>
<name>A0ABC9U363_CLOSY</name>
<reference evidence="1 2" key="1">
    <citation type="submission" date="2013-07" db="EMBL/GenBank/DDBJ databases">
        <authorList>
            <person name="Weinstock G."/>
            <person name="Sodergren E."/>
            <person name="Wylie T."/>
            <person name="Fulton L."/>
            <person name="Fulton R."/>
            <person name="Fronick C."/>
            <person name="O'Laughlin M."/>
            <person name="Godfrey J."/>
            <person name="Miner T."/>
            <person name="Herter B."/>
            <person name="Appelbaum E."/>
            <person name="Cordes M."/>
            <person name="Lek S."/>
            <person name="Wollam A."/>
            <person name="Pepin K.H."/>
            <person name="Palsikar V.B."/>
            <person name="Mitreva M."/>
            <person name="Wilson R.K."/>
        </authorList>
    </citation>
    <scope>NUCLEOTIDE SEQUENCE [LARGE SCALE GENOMIC DNA]</scope>
    <source>
        <strain evidence="1 2">ATCC 14940</strain>
    </source>
</reference>
<proteinExistence type="predicted"/>
<dbReference type="EMBL" id="AWSU01000033">
    <property type="protein sequence ID" value="ERI80246.1"/>
    <property type="molecule type" value="Genomic_DNA"/>
</dbReference>
<dbReference type="Proteomes" id="UP000016491">
    <property type="component" value="Unassembled WGS sequence"/>
</dbReference>